<evidence type="ECO:0000313" key="1">
    <source>
        <dbReference type="EMBL" id="MET3730553.1"/>
    </source>
</evidence>
<protein>
    <recommendedName>
        <fullName evidence="3">Helix-turn-helix domain-containing protein</fullName>
    </recommendedName>
</protein>
<keyword evidence="2" id="KW-1185">Reference proteome</keyword>
<reference evidence="1 2" key="1">
    <citation type="submission" date="2024-06" db="EMBL/GenBank/DDBJ databases">
        <title>Genomic Encyclopedia of Type Strains, Phase IV (KMG-IV): sequencing the most valuable type-strain genomes for metagenomic binning, comparative biology and taxonomic classification.</title>
        <authorList>
            <person name="Goeker M."/>
        </authorList>
    </citation>
    <scope>NUCLEOTIDE SEQUENCE [LARGE SCALE GENOMIC DNA]</scope>
    <source>
        <strain evidence="1 2">DSM 29388</strain>
    </source>
</reference>
<accession>A0ABV2LPQ2</accession>
<dbReference type="Proteomes" id="UP001549146">
    <property type="component" value="Unassembled WGS sequence"/>
</dbReference>
<gene>
    <name evidence="1" type="ORF">ABID46_000105</name>
</gene>
<dbReference type="RefSeq" id="WP_354505608.1">
    <property type="nucleotide sequence ID" value="NZ_JBEPMO010000001.1"/>
</dbReference>
<organism evidence="1 2">
    <name type="scientific">Moheibacter stercoris</name>
    <dbReference type="NCBI Taxonomy" id="1628251"/>
    <lineage>
        <taxon>Bacteria</taxon>
        <taxon>Pseudomonadati</taxon>
        <taxon>Bacteroidota</taxon>
        <taxon>Flavobacteriia</taxon>
        <taxon>Flavobacteriales</taxon>
        <taxon>Weeksellaceae</taxon>
        <taxon>Moheibacter</taxon>
    </lineage>
</organism>
<dbReference type="EMBL" id="JBEPMO010000001">
    <property type="protein sequence ID" value="MET3730553.1"/>
    <property type="molecule type" value="Genomic_DNA"/>
</dbReference>
<name>A0ABV2LPQ2_9FLAO</name>
<evidence type="ECO:0008006" key="3">
    <source>
        <dbReference type="Google" id="ProtNLM"/>
    </source>
</evidence>
<proteinExistence type="predicted"/>
<evidence type="ECO:0000313" key="2">
    <source>
        <dbReference type="Proteomes" id="UP001549146"/>
    </source>
</evidence>
<comment type="caution">
    <text evidence="1">The sequence shown here is derived from an EMBL/GenBank/DDBJ whole genome shotgun (WGS) entry which is preliminary data.</text>
</comment>
<sequence length="106" mass="12601">MKTFHYIHHILKFSNQENSLKPSDLSIYMAIFHCWGLNNFKNPISISKREIMKTSKISSTATYHKAIKKLNFFGFITYQPTFHPYKFSQIFINNPETKRPEKNEIL</sequence>